<dbReference type="RefSeq" id="WP_006251791.1">
    <property type="nucleotide sequence ID" value="NZ_CP017484.1"/>
</dbReference>
<gene>
    <name evidence="3" type="ORF">NCTC9380_01128</name>
</gene>
<dbReference type="SUPFAM" id="SSF103481">
    <property type="entry name" value="Multidrug resistance efflux transporter EmrE"/>
    <property type="match status" value="2"/>
</dbReference>
<evidence type="ECO:0000259" key="2">
    <source>
        <dbReference type="Pfam" id="PF00892"/>
    </source>
</evidence>
<evidence type="ECO:0000256" key="1">
    <source>
        <dbReference type="SAM" id="Phobius"/>
    </source>
</evidence>
<dbReference type="AlphaFoldDB" id="A0A378NIU7"/>
<keyword evidence="1" id="KW-1133">Transmembrane helix</keyword>
<feature type="transmembrane region" description="Helical" evidence="1">
    <location>
        <begin position="106"/>
        <end position="139"/>
    </location>
</feature>
<accession>A0A378NIU7</accession>
<dbReference type="GO" id="GO:0016020">
    <property type="term" value="C:membrane"/>
    <property type="evidence" value="ECO:0007669"/>
    <property type="project" value="InterPro"/>
</dbReference>
<feature type="transmembrane region" description="Helical" evidence="1">
    <location>
        <begin position="151"/>
        <end position="169"/>
    </location>
</feature>
<name>A0A378NIU7_MANHA</name>
<dbReference type="EMBL" id="UGPL01000006">
    <property type="protein sequence ID" value="STY65858.1"/>
    <property type="molecule type" value="Genomic_DNA"/>
</dbReference>
<dbReference type="Proteomes" id="UP000254031">
    <property type="component" value="Unassembled WGS sequence"/>
</dbReference>
<proteinExistence type="predicted"/>
<feature type="transmembrane region" description="Helical" evidence="1">
    <location>
        <begin position="217"/>
        <end position="238"/>
    </location>
</feature>
<feature type="transmembrane region" description="Helical" evidence="1">
    <location>
        <begin position="181"/>
        <end position="205"/>
    </location>
</feature>
<feature type="transmembrane region" description="Helical" evidence="1">
    <location>
        <begin position="272"/>
        <end position="290"/>
    </location>
</feature>
<keyword evidence="1" id="KW-0472">Membrane</keyword>
<dbReference type="Pfam" id="PF00892">
    <property type="entry name" value="EamA"/>
    <property type="match status" value="2"/>
</dbReference>
<keyword evidence="1" id="KW-0812">Transmembrane</keyword>
<feature type="domain" description="EamA" evidence="2">
    <location>
        <begin position="2"/>
        <end position="139"/>
    </location>
</feature>
<dbReference type="InterPro" id="IPR000620">
    <property type="entry name" value="EamA_dom"/>
</dbReference>
<feature type="transmembrane region" description="Helical" evidence="1">
    <location>
        <begin position="30"/>
        <end position="51"/>
    </location>
</feature>
<evidence type="ECO:0000313" key="4">
    <source>
        <dbReference type="Proteomes" id="UP000254031"/>
    </source>
</evidence>
<organism evidence="3 4">
    <name type="scientific">Mannheimia haemolytica</name>
    <name type="common">Pasteurella haemolytica</name>
    <dbReference type="NCBI Taxonomy" id="75985"/>
    <lineage>
        <taxon>Bacteria</taxon>
        <taxon>Pseudomonadati</taxon>
        <taxon>Pseudomonadota</taxon>
        <taxon>Gammaproteobacteria</taxon>
        <taxon>Pasteurellales</taxon>
        <taxon>Pasteurellaceae</taxon>
        <taxon>Mannheimia</taxon>
    </lineage>
</organism>
<protein>
    <submittedName>
        <fullName evidence="3">Phosphonate utilization associated putative membrane protein</fullName>
    </submittedName>
</protein>
<sequence length="291" mass="32076">MWIWFTLLAAVAQAGRNAFQKQLSVNVPVLGVTLARFFYAVPLASGYLYFLYQYDDNLNIPHFPPLFFVYAIGAGLAQILATSLMVQLFHLKNYAIGVGLAKSEAVWAALLGVLFFGVTISGIGWLGVVLGGVAIFLMTGSGNLRQLSWKTLFLGIASGLCFALTSLLVREASLQLNSHYLLSAAWVLFSVISFEAVILVIYLALLQKETLIKFFRFPKLGMLTSLFSFLGSFGWFNAMSLNHVAFVKTLGQVEIFFILGISYFVFKERLKIQDFIGLILVVIAAILVVLG</sequence>
<feature type="transmembrane region" description="Helical" evidence="1">
    <location>
        <begin position="244"/>
        <end position="265"/>
    </location>
</feature>
<feature type="domain" description="EamA" evidence="2">
    <location>
        <begin position="150"/>
        <end position="289"/>
    </location>
</feature>
<feature type="transmembrane region" description="Helical" evidence="1">
    <location>
        <begin position="63"/>
        <end position="86"/>
    </location>
</feature>
<dbReference type="InterPro" id="IPR037185">
    <property type="entry name" value="EmrE-like"/>
</dbReference>
<reference evidence="3 4" key="1">
    <citation type="submission" date="2018-06" db="EMBL/GenBank/DDBJ databases">
        <authorList>
            <consortium name="Pathogen Informatics"/>
            <person name="Doyle S."/>
        </authorList>
    </citation>
    <scope>NUCLEOTIDE SEQUENCE [LARGE SCALE GENOMIC DNA]</scope>
    <source>
        <strain evidence="3 4">NCTC9380</strain>
    </source>
</reference>
<evidence type="ECO:0000313" key="3">
    <source>
        <dbReference type="EMBL" id="STY65858.1"/>
    </source>
</evidence>